<dbReference type="EMBL" id="JNBS01000319">
    <property type="protein sequence ID" value="OQS06654.1"/>
    <property type="molecule type" value="Genomic_DNA"/>
</dbReference>
<organism evidence="1 2">
    <name type="scientific">Thraustotheca clavata</name>
    <dbReference type="NCBI Taxonomy" id="74557"/>
    <lineage>
        <taxon>Eukaryota</taxon>
        <taxon>Sar</taxon>
        <taxon>Stramenopiles</taxon>
        <taxon>Oomycota</taxon>
        <taxon>Saprolegniomycetes</taxon>
        <taxon>Saprolegniales</taxon>
        <taxon>Achlyaceae</taxon>
        <taxon>Thraustotheca</taxon>
    </lineage>
</organism>
<dbReference type="PANTHER" id="PTHR46586">
    <property type="entry name" value="ANKYRIN REPEAT-CONTAINING PROTEIN"/>
    <property type="match status" value="1"/>
</dbReference>
<protein>
    <submittedName>
        <fullName evidence="1">Uncharacterized protein</fullName>
    </submittedName>
</protein>
<dbReference type="PANTHER" id="PTHR46586:SF3">
    <property type="entry name" value="ANKYRIN REPEAT-CONTAINING PROTEIN"/>
    <property type="match status" value="1"/>
</dbReference>
<dbReference type="Gene3D" id="1.25.40.20">
    <property type="entry name" value="Ankyrin repeat-containing domain"/>
    <property type="match status" value="1"/>
</dbReference>
<reference evidence="1 2" key="1">
    <citation type="journal article" date="2014" name="Genome Biol. Evol.">
        <title>The secreted proteins of Achlya hypogyna and Thraustotheca clavata identify the ancestral oomycete secretome and reveal gene acquisitions by horizontal gene transfer.</title>
        <authorList>
            <person name="Misner I."/>
            <person name="Blouin N."/>
            <person name="Leonard G."/>
            <person name="Richards T.A."/>
            <person name="Lane C.E."/>
        </authorList>
    </citation>
    <scope>NUCLEOTIDE SEQUENCE [LARGE SCALE GENOMIC DNA]</scope>
    <source>
        <strain evidence="1 2">ATCC 34112</strain>
    </source>
</reference>
<evidence type="ECO:0000313" key="1">
    <source>
        <dbReference type="EMBL" id="OQS06654.1"/>
    </source>
</evidence>
<dbReference type="InterPro" id="IPR052050">
    <property type="entry name" value="SecEffector_AnkRepeat"/>
</dbReference>
<dbReference type="OrthoDB" id="64675at2759"/>
<proteinExistence type="predicted"/>
<dbReference type="AlphaFoldDB" id="A0A1W0A8N6"/>
<sequence>MFATFPAYSEKLEELQYRHHPVLKELTKPRYFRGYCLVRLIQDGNVKSALEILAVILSSDIELIPNIWYESLTTMDNAVKARSLELLKILHERSIGECTKNAMDIAAANGDLDIVRFLNENRSEGCTYRAFKMIAKKYKHYDVLAFGTVGFFLHRFFGFTKN</sequence>
<dbReference type="Proteomes" id="UP000243217">
    <property type="component" value="Unassembled WGS sequence"/>
</dbReference>
<name>A0A1W0A8N6_9STRA</name>
<gene>
    <name evidence="1" type="ORF">THRCLA_20322</name>
</gene>
<keyword evidence="2" id="KW-1185">Reference proteome</keyword>
<dbReference type="SUPFAM" id="SSF140860">
    <property type="entry name" value="Pseudo ankyrin repeat-like"/>
    <property type="match status" value="1"/>
</dbReference>
<accession>A0A1W0A8N6</accession>
<comment type="caution">
    <text evidence="1">The sequence shown here is derived from an EMBL/GenBank/DDBJ whole genome shotgun (WGS) entry which is preliminary data.</text>
</comment>
<evidence type="ECO:0000313" key="2">
    <source>
        <dbReference type="Proteomes" id="UP000243217"/>
    </source>
</evidence>
<dbReference type="InterPro" id="IPR036770">
    <property type="entry name" value="Ankyrin_rpt-contain_sf"/>
</dbReference>